<comment type="caution">
    <text evidence="2">The sequence shown here is derived from an EMBL/GenBank/DDBJ whole genome shotgun (WGS) entry which is preliminary data.</text>
</comment>
<dbReference type="Proteomes" id="UP000479710">
    <property type="component" value="Unassembled WGS sequence"/>
</dbReference>
<protein>
    <submittedName>
        <fullName evidence="2">Uncharacterized protein</fullName>
    </submittedName>
</protein>
<feature type="region of interest" description="Disordered" evidence="1">
    <location>
        <begin position="21"/>
        <end position="59"/>
    </location>
</feature>
<evidence type="ECO:0000313" key="2">
    <source>
        <dbReference type="EMBL" id="KAF0930925.1"/>
    </source>
</evidence>
<name>A0A6G1F260_9ORYZ</name>
<gene>
    <name evidence="2" type="ORF">E2562_038005</name>
</gene>
<dbReference type="EMBL" id="SPHZ02000002">
    <property type="protein sequence ID" value="KAF0930925.1"/>
    <property type="molecule type" value="Genomic_DNA"/>
</dbReference>
<accession>A0A6G1F260</accession>
<evidence type="ECO:0000313" key="3">
    <source>
        <dbReference type="Proteomes" id="UP000479710"/>
    </source>
</evidence>
<evidence type="ECO:0000256" key="1">
    <source>
        <dbReference type="SAM" id="MobiDB-lite"/>
    </source>
</evidence>
<proteinExistence type="predicted"/>
<organism evidence="2 3">
    <name type="scientific">Oryza meyeriana var. granulata</name>
    <dbReference type="NCBI Taxonomy" id="110450"/>
    <lineage>
        <taxon>Eukaryota</taxon>
        <taxon>Viridiplantae</taxon>
        <taxon>Streptophyta</taxon>
        <taxon>Embryophyta</taxon>
        <taxon>Tracheophyta</taxon>
        <taxon>Spermatophyta</taxon>
        <taxon>Magnoliopsida</taxon>
        <taxon>Liliopsida</taxon>
        <taxon>Poales</taxon>
        <taxon>Poaceae</taxon>
        <taxon>BOP clade</taxon>
        <taxon>Oryzoideae</taxon>
        <taxon>Oryzeae</taxon>
        <taxon>Oryzinae</taxon>
        <taxon>Oryza</taxon>
        <taxon>Oryza meyeriana</taxon>
    </lineage>
</organism>
<keyword evidence="3" id="KW-1185">Reference proteome</keyword>
<reference evidence="2 3" key="1">
    <citation type="submission" date="2019-11" db="EMBL/GenBank/DDBJ databases">
        <title>Whole genome sequence of Oryza granulata.</title>
        <authorList>
            <person name="Li W."/>
        </authorList>
    </citation>
    <scope>NUCLEOTIDE SEQUENCE [LARGE SCALE GENOMIC DNA]</scope>
    <source>
        <strain evidence="3">cv. Menghai</strain>
        <tissue evidence="2">Leaf</tissue>
    </source>
</reference>
<sequence length="59" mass="6566">MVYGDRQPRSVVHDWTAKEGFGLMDGWDSPDPNQTAGIESREMDVRDRGVEIGSTAQVD</sequence>
<dbReference type="AlphaFoldDB" id="A0A6G1F260"/>
<feature type="compositionally biased region" description="Basic and acidic residues" evidence="1">
    <location>
        <begin position="39"/>
        <end position="50"/>
    </location>
</feature>